<dbReference type="eggNOG" id="COG2974">
    <property type="taxonomic scope" value="Bacteria"/>
</dbReference>
<protein>
    <recommendedName>
        <fullName evidence="3">Recombination-associated protein RdgC</fullName>
    </recommendedName>
</protein>
<dbReference type="InterPro" id="IPR007476">
    <property type="entry name" value="RdgC"/>
</dbReference>
<dbReference type="GO" id="GO:0043590">
    <property type="term" value="C:bacterial nucleoid"/>
    <property type="evidence" value="ECO:0007669"/>
    <property type="project" value="TreeGrafter"/>
</dbReference>
<keyword evidence="7" id="KW-1185">Reference proteome</keyword>
<dbReference type="EMBL" id="CP002339">
    <property type="protein sequence ID" value="AEF04498.1"/>
    <property type="molecule type" value="Genomic_DNA"/>
</dbReference>
<dbReference type="Proteomes" id="UP000000683">
    <property type="component" value="Chromosome"/>
</dbReference>
<dbReference type="HOGENOM" id="CLU_052038_1_1_6"/>
<dbReference type="GO" id="GO:0003690">
    <property type="term" value="F:double-stranded DNA binding"/>
    <property type="evidence" value="ECO:0007669"/>
    <property type="project" value="TreeGrafter"/>
</dbReference>
<sequence length="303" mass="33617">MWFKNIKAYQITQPLSLDDGDLERVLSEQAFRPCKSQDLATMGFASPFSQAGKQGTMFQRVGQRYWLTVKKQEKLLPAAVINAELDDMVAKIEMETGSPVGKKAKADLKQEIQTRLLPQAFTKNTYTHGFISLEDNLVAVDASADGKAEAFLALVRKAIGSLPVVPLARHSLQSELTHWLTDAAPDGIALLEEAEFKSTDDAGSIIRCKNQPLDSDEITIHLDAGKLVQKVAFEYQDTLTAVIAEDGSLKRIKFTDRLKEETEDIPKDQVEARLDAEFALMSAELCTLLNFLRETLNLNDANT</sequence>
<evidence type="ECO:0000256" key="4">
    <source>
        <dbReference type="ARBA" id="ARBA00022490"/>
    </source>
</evidence>
<proteinExistence type="inferred from homology"/>
<dbReference type="PANTHER" id="PTHR38103:SF1">
    <property type="entry name" value="RECOMBINATION-ASSOCIATED PROTEIN RDGC"/>
    <property type="match status" value="1"/>
</dbReference>
<evidence type="ECO:0000256" key="1">
    <source>
        <dbReference type="ARBA" id="ARBA00004453"/>
    </source>
</evidence>
<accession>F5ZEM8</accession>
<dbReference type="Pfam" id="PF04381">
    <property type="entry name" value="RdgC"/>
    <property type="match status" value="1"/>
</dbReference>
<dbReference type="RefSeq" id="WP_013785423.1">
    <property type="nucleotide sequence ID" value="NC_015554.1"/>
</dbReference>
<evidence type="ECO:0000256" key="2">
    <source>
        <dbReference type="ARBA" id="ARBA00008657"/>
    </source>
</evidence>
<dbReference type="GO" id="GO:0000018">
    <property type="term" value="P:regulation of DNA recombination"/>
    <property type="evidence" value="ECO:0007669"/>
    <property type="project" value="TreeGrafter"/>
</dbReference>
<dbReference type="PANTHER" id="PTHR38103">
    <property type="entry name" value="RECOMBINATION-ASSOCIATED PROTEIN RDGC"/>
    <property type="match status" value="1"/>
</dbReference>
<evidence type="ECO:0000256" key="5">
    <source>
        <dbReference type="ARBA" id="ARBA00023172"/>
    </source>
</evidence>
<comment type="similarity">
    <text evidence="2">Belongs to the RdgC family.</text>
</comment>
<dbReference type="AlphaFoldDB" id="F5ZEM8"/>
<organism evidence="6 7">
    <name type="scientific">Alteromonas naphthalenivorans</name>
    <dbReference type="NCBI Taxonomy" id="715451"/>
    <lineage>
        <taxon>Bacteria</taxon>
        <taxon>Pseudomonadati</taxon>
        <taxon>Pseudomonadota</taxon>
        <taxon>Gammaproteobacteria</taxon>
        <taxon>Alteromonadales</taxon>
        <taxon>Alteromonadaceae</taxon>
        <taxon>Alteromonas/Salinimonas group</taxon>
        <taxon>Alteromonas</taxon>
    </lineage>
</organism>
<gene>
    <name evidence="6" type="primary">rdgC</name>
    <name evidence="6" type="ordered locus">ambt_14940</name>
</gene>
<comment type="subcellular location">
    <subcellularLocation>
        <location evidence="1">Cytoplasm</location>
        <location evidence="1">Nucleoid</location>
    </subcellularLocation>
</comment>
<dbReference type="NCBIfam" id="NF001462">
    <property type="entry name" value="PRK00321.1-3"/>
    <property type="match status" value="1"/>
</dbReference>
<evidence type="ECO:0000256" key="3">
    <source>
        <dbReference type="ARBA" id="ARBA00022296"/>
    </source>
</evidence>
<evidence type="ECO:0000313" key="7">
    <source>
        <dbReference type="Proteomes" id="UP000000683"/>
    </source>
</evidence>
<dbReference type="GO" id="GO:0006310">
    <property type="term" value="P:DNA recombination"/>
    <property type="evidence" value="ECO:0007669"/>
    <property type="project" value="UniProtKB-KW"/>
</dbReference>
<dbReference type="OrthoDB" id="5290530at2"/>
<dbReference type="KEGG" id="alt:ambt_14940"/>
<evidence type="ECO:0000313" key="6">
    <source>
        <dbReference type="EMBL" id="AEF04498.1"/>
    </source>
</evidence>
<keyword evidence="4" id="KW-0963">Cytoplasm</keyword>
<reference evidence="6 7" key="1">
    <citation type="journal article" date="2011" name="J. Bacteriol.">
        <title>Complete genome sequence of the polycyclic aromatic hydrocarbon-degrading bacterium Alteromonas sp. strain SN2.</title>
        <authorList>
            <person name="Jin H.M."/>
            <person name="Jeong H."/>
            <person name="Moon E.J."/>
            <person name="Math R.K."/>
            <person name="Lee K."/>
            <person name="Kim H.J."/>
            <person name="Jeon C.O."/>
            <person name="Oh T.K."/>
            <person name="Kim J.F."/>
        </authorList>
    </citation>
    <scope>NUCLEOTIDE SEQUENCE [LARGE SCALE GENOMIC DNA]</scope>
    <source>
        <strain evidence="7">JCM 17741 / KACC 18427 / KCTC 11700BP / SN2</strain>
    </source>
</reference>
<keyword evidence="5" id="KW-0233">DNA recombination</keyword>
<name>F5ZEM8_ALTNA</name>
<dbReference type="NCBIfam" id="NF001464">
    <property type="entry name" value="PRK00321.1-5"/>
    <property type="match status" value="1"/>
</dbReference>